<reference evidence="1 2" key="1">
    <citation type="submission" date="2020-07" db="EMBL/GenBank/DDBJ databases">
        <title>Definition of the novel symbiovar canariense within Mesorhizobium novociceri, a new species of genus Mesorhizobium nodulating Cicer canariense in the Caldera de Taburiente National Park (La Palma, Canary Islands).</title>
        <authorList>
            <person name="Leon-Barrios M."/>
            <person name="Perez-Yepez J."/>
            <person name="Flores-Felix J.D."/>
            <person name="Ramirez-Baena M.H."/>
            <person name="Pulido-Suarez L."/>
            <person name="Igual J.M."/>
            <person name="Velazquez E."/>
            <person name="Peix A."/>
        </authorList>
    </citation>
    <scope>NUCLEOTIDE SEQUENCE [LARGE SCALE GENOMIC DNA]</scope>
    <source>
        <strain evidence="1 2">CCANP35</strain>
    </source>
</reference>
<name>A0A838BFE3_9HYPH</name>
<protein>
    <submittedName>
        <fullName evidence="1">DUF768 domain-containing protein</fullName>
    </submittedName>
</protein>
<sequence length="73" mass="8142">MSKRGSDFLYHWISDHLQDAPISDPVLMVIDMAVDAKRAAQTQGIPGQEIDEEIGAMFQVLMQELREEGHSGT</sequence>
<dbReference type="RefSeq" id="WP_181061706.1">
    <property type="nucleotide sequence ID" value="NZ_JACDTY010000027.1"/>
</dbReference>
<comment type="caution">
    <text evidence="1">The sequence shown here is derived from an EMBL/GenBank/DDBJ whole genome shotgun (WGS) entry which is preliminary data.</text>
</comment>
<gene>
    <name evidence="1" type="ORF">H0241_31775</name>
</gene>
<keyword evidence="2" id="KW-1185">Reference proteome</keyword>
<dbReference type="EMBL" id="JACDTY010000027">
    <property type="protein sequence ID" value="MBA1144777.1"/>
    <property type="molecule type" value="Genomic_DNA"/>
</dbReference>
<organism evidence="1 2">
    <name type="scientific">Mesorhizobium neociceri</name>
    <dbReference type="NCBI Taxonomy" id="1307853"/>
    <lineage>
        <taxon>Bacteria</taxon>
        <taxon>Pseudomonadati</taxon>
        <taxon>Pseudomonadota</taxon>
        <taxon>Alphaproteobacteria</taxon>
        <taxon>Hyphomicrobiales</taxon>
        <taxon>Phyllobacteriaceae</taxon>
        <taxon>Mesorhizobium</taxon>
    </lineage>
</organism>
<dbReference type="Proteomes" id="UP000558284">
    <property type="component" value="Unassembled WGS sequence"/>
</dbReference>
<evidence type="ECO:0000313" key="1">
    <source>
        <dbReference type="EMBL" id="MBA1144777.1"/>
    </source>
</evidence>
<evidence type="ECO:0000313" key="2">
    <source>
        <dbReference type="Proteomes" id="UP000558284"/>
    </source>
</evidence>
<accession>A0A838BFE3</accession>
<dbReference type="AlphaFoldDB" id="A0A838BFE3"/>
<proteinExistence type="predicted"/>